<comment type="subcellular location">
    <subcellularLocation>
        <location evidence="6">Cytoplasm</location>
    </subcellularLocation>
</comment>
<dbReference type="PATRIC" id="fig|547559.17.peg.1742"/>
<evidence type="ECO:0000313" key="13">
    <source>
        <dbReference type="Proteomes" id="UP000011543"/>
    </source>
</evidence>
<evidence type="ECO:0000259" key="8">
    <source>
        <dbReference type="Pfam" id="PF00316"/>
    </source>
</evidence>
<dbReference type="GO" id="GO:0006000">
    <property type="term" value="P:fructose metabolic process"/>
    <property type="evidence" value="ECO:0007669"/>
    <property type="project" value="TreeGrafter"/>
</dbReference>
<keyword evidence="5 6" id="KW-0119">Carbohydrate metabolism</keyword>
<dbReference type="Proteomes" id="UP000001879">
    <property type="component" value="Chromosome"/>
</dbReference>
<reference evidence="10 12" key="2">
    <citation type="journal article" date="2012" name="BMC Genomics">
        <title>A comparative genomics perspective on the genetic content of the alkaliphilic haloarchaeon Natrialba magadii ATCC 43099T.</title>
        <authorList>
            <person name="Siddaramappa S."/>
            <person name="Challacombe J.F."/>
            <person name="Decastro R.E."/>
            <person name="Pfeiffer F."/>
            <person name="Sastre D.E."/>
            <person name="Gimenez M.I."/>
            <person name="Paggi R.A."/>
            <person name="Detter J.C."/>
            <person name="Davenport K.W."/>
            <person name="Goodwin L.A."/>
            <person name="Kyrpides N."/>
            <person name="Tapia R."/>
            <person name="Pitluck S."/>
            <person name="Lucas S."/>
            <person name="Woyke T."/>
            <person name="Maupin-Furlow J.A."/>
        </authorList>
    </citation>
    <scope>NUCLEOTIDE SEQUENCE [LARGE SCALE GENOMIC DNA]</scope>
    <source>
        <strain evidence="10">ATCC 43099</strain>
        <strain evidence="12">ATCC 43099 / DSM 3394 / CCM 3739 / CIP 104546 / IAM 13178 / JCM 8861 / NBRC 102185 / NCIMB 2190 / MS3</strain>
    </source>
</reference>
<dbReference type="EMBL" id="CP001932">
    <property type="protein sequence ID" value="ADD05876.1"/>
    <property type="molecule type" value="Genomic_DNA"/>
</dbReference>
<name>D3SWZ4_NATMM</name>
<comment type="caution">
    <text evidence="6">Lacks conserved residue(s) required for the propagation of feature annotation.</text>
</comment>
<evidence type="ECO:0000256" key="4">
    <source>
        <dbReference type="ARBA" id="ARBA00022801"/>
    </source>
</evidence>
<feature type="domain" description="Fructose-1-6-bisphosphatase class 1 C-terminal" evidence="9">
    <location>
        <begin position="167"/>
        <end position="287"/>
    </location>
</feature>
<comment type="catalytic activity">
    <reaction evidence="1 6">
        <text>beta-D-fructose 1,6-bisphosphate + H2O = beta-D-fructose 6-phosphate + phosphate</text>
        <dbReference type="Rhea" id="RHEA:11064"/>
        <dbReference type="ChEBI" id="CHEBI:15377"/>
        <dbReference type="ChEBI" id="CHEBI:32966"/>
        <dbReference type="ChEBI" id="CHEBI:43474"/>
        <dbReference type="ChEBI" id="CHEBI:57634"/>
        <dbReference type="EC" id="3.1.3.11"/>
    </reaction>
</comment>
<feature type="binding site" evidence="6">
    <location>
        <position position="201"/>
    </location>
    <ligand>
        <name>substrate</name>
    </ligand>
</feature>
<dbReference type="PANTHER" id="PTHR11556:SF35">
    <property type="entry name" value="SEDOHEPTULOSE-1,7-BISPHOSPHATASE, CHLOROPLASTIC"/>
    <property type="match status" value="1"/>
</dbReference>
<evidence type="ECO:0000259" key="9">
    <source>
        <dbReference type="Pfam" id="PF18913"/>
    </source>
</evidence>
<feature type="binding site" evidence="6">
    <location>
        <position position="231"/>
    </location>
    <ligand>
        <name>substrate</name>
    </ligand>
</feature>
<dbReference type="HOGENOM" id="CLU_039977_3_0_2"/>
<evidence type="ECO:0000313" key="12">
    <source>
        <dbReference type="Proteomes" id="UP000001879"/>
    </source>
</evidence>
<reference evidence="12" key="1">
    <citation type="submission" date="2010-02" db="EMBL/GenBank/DDBJ databases">
        <title>Complete sequence of chromosome of Natrialba magadii ATCC 43099.</title>
        <authorList>
            <consortium name="US DOE Joint Genome Institute"/>
            <person name="Lucas S."/>
            <person name="Copeland A."/>
            <person name="Lapidus A."/>
            <person name="Cheng J.-F."/>
            <person name="Bruce D."/>
            <person name="Goodwin L."/>
            <person name="Pitluck S."/>
            <person name="Davenport K."/>
            <person name="Saunders E."/>
            <person name="Detter J.C."/>
            <person name="Han C."/>
            <person name="Tapia R."/>
            <person name="Land M."/>
            <person name="Hauser L."/>
            <person name="Kyrpides N."/>
            <person name="Mikhailova N."/>
            <person name="De Castro R.E."/>
            <person name="Maupin-Furlow J.A."/>
            <person name="Woyke T."/>
        </authorList>
    </citation>
    <scope>NUCLEOTIDE SEQUENCE [LARGE SCALE GENOMIC DNA]</scope>
    <source>
        <strain evidence="12">ATCC 43099 / DSM 3394 / CCM 3739 / CIP 104546 / IAM 13178 / JCM 8861 / NBRC 102185 / NCIMB 2190 / MS3</strain>
    </source>
</reference>
<dbReference type="GO" id="GO:0006002">
    <property type="term" value="P:fructose 6-phosphate metabolic process"/>
    <property type="evidence" value="ECO:0007669"/>
    <property type="project" value="TreeGrafter"/>
</dbReference>
<feature type="binding site" evidence="6">
    <location>
        <position position="237"/>
    </location>
    <ligand>
        <name>Mg(2+)</name>
        <dbReference type="ChEBI" id="CHEBI:18420"/>
        <label>2</label>
    </ligand>
</feature>
<evidence type="ECO:0000256" key="6">
    <source>
        <dbReference type="HAMAP-Rule" id="MF_01855"/>
    </source>
</evidence>
<comment type="similarity">
    <text evidence="2 6 7">Belongs to the FBPase class 1 family.</text>
</comment>
<comment type="cofactor">
    <cofactor evidence="6">
        <name>Mg(2+)</name>
        <dbReference type="ChEBI" id="CHEBI:18420"/>
    </cofactor>
    <text evidence="6">Binds 2 magnesium ions per subunit.</text>
</comment>
<keyword evidence="6" id="KW-0479">Metal-binding</keyword>
<evidence type="ECO:0000256" key="7">
    <source>
        <dbReference type="RuleBase" id="RU000508"/>
    </source>
</evidence>
<evidence type="ECO:0000256" key="3">
    <source>
        <dbReference type="ARBA" id="ARBA00022490"/>
    </source>
</evidence>
<dbReference type="NCBIfam" id="NF006786">
    <property type="entry name" value="PRK09293.3-3"/>
    <property type="match status" value="1"/>
</dbReference>
<dbReference type="GO" id="GO:0042132">
    <property type="term" value="F:fructose 1,6-bisphosphate 1-phosphatase activity"/>
    <property type="evidence" value="ECO:0007669"/>
    <property type="project" value="UniProtKB-UniRule"/>
</dbReference>
<keyword evidence="12" id="KW-1185">Reference proteome</keyword>
<dbReference type="STRING" id="547559.Nmag_2313"/>
<dbReference type="UniPathway" id="UPA00138"/>
<protein>
    <recommendedName>
        <fullName evidence="6">Fructose-1,6-bisphosphatase class 1</fullName>
        <shortName evidence="6">FBPase class 1</shortName>
        <ecNumber evidence="6">3.1.3.11</ecNumber>
    </recommendedName>
    <alternativeName>
        <fullName evidence="6">D-fructose-1,6-bisphosphate 1-phosphohydrolase class 1</fullName>
    </alternativeName>
</protein>
<dbReference type="EC" id="3.1.3.11" evidence="6"/>
<keyword evidence="4 6" id="KW-0378">Hydrolase</keyword>
<dbReference type="PIRSF" id="PIRSF000904">
    <property type="entry name" value="FBPtase_SBPase"/>
    <property type="match status" value="1"/>
</dbReference>
<dbReference type="Pfam" id="PF18913">
    <property type="entry name" value="FBPase_C"/>
    <property type="match status" value="1"/>
</dbReference>
<dbReference type="Pfam" id="PF00316">
    <property type="entry name" value="FBPase"/>
    <property type="match status" value="1"/>
</dbReference>
<dbReference type="Proteomes" id="UP000011543">
    <property type="component" value="Unassembled WGS sequence"/>
</dbReference>
<feature type="binding site" evidence="6">
    <location>
        <position position="93"/>
    </location>
    <ligand>
        <name>Mg(2+)</name>
        <dbReference type="ChEBI" id="CHEBI:18420"/>
        <label>1</label>
    </ligand>
</feature>
<proteinExistence type="inferred from homology"/>
<dbReference type="InterPro" id="IPR044015">
    <property type="entry name" value="FBPase_C_dom"/>
</dbReference>
<feature type="binding site" evidence="6">
    <location>
        <begin position="96"/>
        <end position="99"/>
    </location>
    <ligand>
        <name>substrate</name>
    </ligand>
</feature>
<dbReference type="KEGG" id="nmg:Nmag_2313"/>
<gene>
    <name evidence="10" type="primary">fbp1</name>
    <name evidence="6" type="synonym">fbp</name>
    <name evidence="10" type="ordered locus">Nmag_2313</name>
    <name evidence="11" type="ORF">C500_08852</name>
</gene>
<feature type="binding site" evidence="6">
    <location>
        <position position="95"/>
    </location>
    <ligand>
        <name>Mg(2+)</name>
        <dbReference type="ChEBI" id="CHEBI:18420"/>
        <label>1</label>
    </ligand>
</feature>
<dbReference type="GO" id="GO:0030388">
    <property type="term" value="P:fructose 1,6-bisphosphate metabolic process"/>
    <property type="evidence" value="ECO:0007669"/>
    <property type="project" value="TreeGrafter"/>
</dbReference>
<evidence type="ECO:0000313" key="10">
    <source>
        <dbReference type="EMBL" id="ADD05876.1"/>
    </source>
</evidence>
<evidence type="ECO:0000313" key="11">
    <source>
        <dbReference type="EMBL" id="ELY30616.1"/>
    </source>
</evidence>
<feature type="binding site" evidence="6">
    <location>
        <position position="70"/>
    </location>
    <ligand>
        <name>Mg(2+)</name>
        <dbReference type="ChEBI" id="CHEBI:18420"/>
        <label>1</label>
    </ligand>
</feature>
<sequence length="290" mass="31572">MTMSDPVVEDVVTTVSHSAPEIRRGLVGRRDAVDEENPSGETQVEADIWADELLADRLSSIDGVSQYASEEREAIIDCGRDAASTDGYTVAVDPLDGSSNLTSNNAMGTIIGVYDAPLPARGENLVAAAYVLYGPITTMLLATEDTVSEYELTDGNHRRIREDITLPDDPVVYGFGGRVPDWTDEFTEYARTIETELKRRYGGAMIGDVNQVLTYGGIFGYPGLESRPEGKLRLQFEGNPVGYIVEQAGGRSSNGEQSLLTVDPSDDIHERTPVFVGNESLIDRLEMQLS</sequence>
<dbReference type="OrthoDB" id="146513at2157"/>
<dbReference type="Gene3D" id="3.40.190.80">
    <property type="match status" value="1"/>
</dbReference>
<dbReference type="PRINTS" id="PR00115">
    <property type="entry name" value="F16BPHPHTASE"/>
</dbReference>
<dbReference type="AlphaFoldDB" id="D3SWZ4"/>
<keyword evidence="3 6" id="KW-0963">Cytoplasm</keyword>
<evidence type="ECO:0000256" key="1">
    <source>
        <dbReference type="ARBA" id="ARBA00001273"/>
    </source>
</evidence>
<dbReference type="RefSeq" id="WP_004215562.1">
    <property type="nucleotide sequence ID" value="NC_013922.1"/>
</dbReference>
<dbReference type="GO" id="GO:0006094">
    <property type="term" value="P:gluconeogenesis"/>
    <property type="evidence" value="ECO:0007669"/>
    <property type="project" value="UniProtKB-UniRule"/>
</dbReference>
<reference evidence="10" key="4">
    <citation type="submission" date="2016-09" db="EMBL/GenBank/DDBJ databases">
        <authorList>
            <person name="Pfeiffer F."/>
        </authorList>
    </citation>
    <scope>NUCLEOTIDE SEQUENCE</scope>
    <source>
        <strain evidence="10">ATCC 43099</strain>
    </source>
</reference>
<reference evidence="11 13" key="3">
    <citation type="journal article" date="2014" name="PLoS Genet.">
        <title>Phylogenetically driven sequencing of extremely halophilic archaea reveals strategies for static and dynamic osmo-response.</title>
        <authorList>
            <person name="Becker E.A."/>
            <person name="Seitzer P.M."/>
            <person name="Tritt A."/>
            <person name="Larsen D."/>
            <person name="Krusor M."/>
            <person name="Yao A.I."/>
            <person name="Wu D."/>
            <person name="Madern D."/>
            <person name="Eisen J.A."/>
            <person name="Darling A.E."/>
            <person name="Facciotti M.T."/>
        </authorList>
    </citation>
    <scope>NUCLEOTIDE SEQUENCE [LARGE SCALE GENOMIC DNA]</scope>
    <source>
        <strain evidence="13">ATCC 43099 / DSM 3394 / CCM 3739 / CIP 104546 / IAM 13178 / JCM 8861 / NBRC 102185 / NCIMB 2190 / MS3</strain>
        <strain evidence="11">MS-3</strain>
    </source>
</reference>
<dbReference type="InterPro" id="IPR033391">
    <property type="entry name" value="FBPase_N"/>
</dbReference>
<feature type="binding site" evidence="6">
    <location>
        <position position="93"/>
    </location>
    <ligand>
        <name>Mg(2+)</name>
        <dbReference type="ChEBI" id="CHEBI:18420"/>
        <label>2</label>
    </ligand>
</feature>
<feature type="binding site" evidence="6">
    <location>
        <position position="96"/>
    </location>
    <ligand>
        <name>Mg(2+)</name>
        <dbReference type="ChEBI" id="CHEBI:18420"/>
        <label>2</label>
    </ligand>
</feature>
<dbReference type="GO" id="GO:0005737">
    <property type="term" value="C:cytoplasm"/>
    <property type="evidence" value="ECO:0007669"/>
    <property type="project" value="UniProtKB-SubCell"/>
</dbReference>
<dbReference type="eggNOG" id="arCOG04603">
    <property type="taxonomic scope" value="Archaea"/>
</dbReference>
<evidence type="ECO:0000256" key="5">
    <source>
        <dbReference type="ARBA" id="ARBA00023277"/>
    </source>
</evidence>
<organism evidence="10 12">
    <name type="scientific">Natrialba magadii (strain ATCC 43099 / DSM 3394 / CCM 3739 / CIP 104546 / IAM 13178 / JCM 8861 / NBRC 102185 / NCIMB 2190 / MS3)</name>
    <name type="common">Natronobacterium magadii</name>
    <dbReference type="NCBI Taxonomy" id="547559"/>
    <lineage>
        <taxon>Archaea</taxon>
        <taxon>Methanobacteriati</taxon>
        <taxon>Methanobacteriota</taxon>
        <taxon>Stenosarchaea group</taxon>
        <taxon>Halobacteria</taxon>
        <taxon>Halobacteriales</taxon>
        <taxon>Natrialbaceae</taxon>
        <taxon>Natrialba</taxon>
    </lineage>
</organism>
<keyword evidence="6" id="KW-0460">Magnesium</keyword>
<dbReference type="InterPro" id="IPR000146">
    <property type="entry name" value="FBPase_class-1"/>
</dbReference>
<dbReference type="EMBL" id="AOHS01000030">
    <property type="protein sequence ID" value="ELY30616.1"/>
    <property type="molecule type" value="Genomic_DNA"/>
</dbReference>
<dbReference type="PANTHER" id="PTHR11556">
    <property type="entry name" value="FRUCTOSE-1,6-BISPHOSPHATASE-RELATED"/>
    <property type="match status" value="1"/>
</dbReference>
<dbReference type="GO" id="GO:0005986">
    <property type="term" value="P:sucrose biosynthetic process"/>
    <property type="evidence" value="ECO:0007669"/>
    <property type="project" value="TreeGrafter"/>
</dbReference>
<dbReference type="PaxDb" id="547559-Nmag_2313"/>
<comment type="pathway">
    <text evidence="6">Carbohydrate biosynthesis; gluconeogenesis.</text>
</comment>
<dbReference type="GeneID" id="8825165"/>
<dbReference type="HAMAP" id="MF_01855">
    <property type="entry name" value="FBPase_class1"/>
    <property type="match status" value="1"/>
</dbReference>
<dbReference type="SUPFAM" id="SSF56655">
    <property type="entry name" value="Carbohydrate phosphatase"/>
    <property type="match status" value="1"/>
</dbReference>
<dbReference type="Gene3D" id="3.30.540.10">
    <property type="entry name" value="Fructose-1,6-Bisphosphatase, subunit A, domain 1"/>
    <property type="match status" value="1"/>
</dbReference>
<comment type="subunit">
    <text evidence="6">Homotetramer.</text>
</comment>
<dbReference type="InterPro" id="IPR028343">
    <property type="entry name" value="FBPtase"/>
</dbReference>
<feature type="domain" description="Fructose-1-6-bisphosphatase class I N-terminal" evidence="8">
    <location>
        <begin position="33"/>
        <end position="152"/>
    </location>
</feature>
<evidence type="ECO:0000256" key="2">
    <source>
        <dbReference type="ARBA" id="ARBA00010941"/>
    </source>
</evidence>
<accession>D3SWZ4</accession>
<dbReference type="GO" id="GO:0000287">
    <property type="term" value="F:magnesium ion binding"/>
    <property type="evidence" value="ECO:0007669"/>
    <property type="project" value="UniProtKB-UniRule"/>
</dbReference>